<accession>A0A0B3BYZ5</accession>
<feature type="coiled-coil region" evidence="1">
    <location>
        <begin position="318"/>
        <end position="384"/>
    </location>
</feature>
<dbReference type="OrthoDB" id="9810371at2"/>
<dbReference type="EMBL" id="JTAK01000002">
    <property type="protein sequence ID" value="KHO65909.1"/>
    <property type="molecule type" value="Genomic_DNA"/>
</dbReference>
<dbReference type="InterPro" id="IPR021979">
    <property type="entry name" value="DUF3584"/>
</dbReference>
<feature type="coiled-coil region" evidence="1">
    <location>
        <begin position="474"/>
        <end position="536"/>
    </location>
</feature>
<dbReference type="AlphaFoldDB" id="A0A0B3BYZ5"/>
<feature type="compositionally biased region" description="Basic and acidic residues" evidence="2">
    <location>
        <begin position="435"/>
        <end position="460"/>
    </location>
</feature>
<evidence type="ECO:0000256" key="2">
    <source>
        <dbReference type="SAM" id="MobiDB-lite"/>
    </source>
</evidence>
<feature type="coiled-coil region" evidence="1">
    <location>
        <begin position="828"/>
        <end position="859"/>
    </location>
</feature>
<name>A0A0B3BYZ5_9PSED</name>
<evidence type="ECO:0000313" key="4">
    <source>
        <dbReference type="Proteomes" id="UP000030980"/>
    </source>
</evidence>
<reference evidence="3 4" key="1">
    <citation type="submission" date="2014-11" db="EMBL/GenBank/DDBJ databases">
        <title>Genome sequence of Pseudomonas tuomuerensis JCM 14085.</title>
        <authorList>
            <person name="Shin S.-K."/>
            <person name="Yi H."/>
        </authorList>
    </citation>
    <scope>NUCLEOTIDE SEQUENCE [LARGE SCALE GENOMIC DNA]</scope>
    <source>
        <strain evidence="3 4">JCM 14085</strain>
    </source>
</reference>
<gene>
    <name evidence="3" type="ORF">PT85_07715</name>
</gene>
<dbReference type="RefSeq" id="WP_039606332.1">
    <property type="nucleotide sequence ID" value="NZ_FMUP01000001.1"/>
</dbReference>
<protein>
    <submittedName>
        <fullName evidence="3">Recombination regulator</fullName>
    </submittedName>
</protein>
<proteinExistence type="predicted"/>
<evidence type="ECO:0000313" key="3">
    <source>
        <dbReference type="EMBL" id="KHO65909.1"/>
    </source>
</evidence>
<sequence length="1224" mass="141307">MPSLNRLILINTHLKGVVELVVDDHTNICGTNASGKTTLQRLVPVFYGEYPSRVVPATRDSFERWYLPTEQSFIVYEYQRMDDEPCQAILATSSDGRGVDYRLVQKGFDLDDYIRSRQGDSIVCRTMNELGRHFRSLGIAVSNQLNTRQYRAIIQNDRTLLSSDSQRSELRQLARQFSLCNGEHSLRHIEKLVRAVHSREGKMETIKSMVAAILEEDGVAPPTTGLSAQKVEDWIRDSQLIQGFADLRPEFARLERDFQELQGCEARLSGLLQAFRTDEPQLFARQETLKSELEQIGFELNRLEGDWKEQRDALSLDLSQVQARVRSDEEQLNHIEEQYQQYLDSDIDQAKADLEKLDGWKLELDNLKERLRLLTEQHADVQNAYLERKQIVQERQQEALDRLHGQEGKVRDELAARTQQQHDALSQLDKSFANRRQESETTYREQKHARELERKDHEQRINQFGYSEEESRSLDIFDRRLEEADEKRDAASQQVETLTQQERQLLRQREELAQQHQQAARKVAEREQEKNVAERLLYPGQHTLLEFLRREQPGWEQHLGKLIEPGLLQRTDLKPALSDAPADSFHGLRLDLAMLPTPEHAADEAALRARVQLAEDNLQAARNQQEALETQLGEQTAALDDLNTRLVQARTELQRARDDRQRLREERAALKERLDAALAERRLEARKQLSALDESLARLSAEHGLLLNELAEQHQDARLEASAHWQQVIQDLEQRLAQLRGQMDEQRAQGKTELAACESWYRNELKSRGVDEAQLIELKNGIRQREQRIRETEALRSEVLRYEEWYAVTWLKRKPQLHDDLVARRAEASDLKQRLDSATQAYKRQRDQLEQQRKQGLQQQGQIGEQLDLLKGLLRRLGECKLPRDGIPPEGELDERLRLGQELLHSRDALMTTIKQHVDRFDSLLAGKSGSSLTETWERGREECTLVSERGVPTLDYRRLVPVLAQLLNELVPQSIRGLLEQGRIFGKDLYDYFDVLADIDKRIASQSARITREVSDELFLDGVSNSAVTIRSRITELEFWPELRSFVNAYREWQDSGFAELPGEDYTGSMRRALEVLGRSALSSGIAGLLEIELRLREGNSDLVIRTDRQLNESSSHGMAYLILCKFLLAFTRLLRGDAPAMIHWPIDELGTLHHNNVKKIFDACTSNRIRILAAFPNPDSEVLSLFSNRYIVNKQTRQLQVVKPRLDVIGERLKARQTEETV</sequence>
<comment type="caution">
    <text evidence="3">The sequence shown here is derived from an EMBL/GenBank/DDBJ whole genome shotgun (WGS) entry which is preliminary data.</text>
</comment>
<keyword evidence="4" id="KW-1185">Reference proteome</keyword>
<feature type="coiled-coil region" evidence="1">
    <location>
        <begin position="604"/>
        <end position="749"/>
    </location>
</feature>
<feature type="region of interest" description="Disordered" evidence="2">
    <location>
        <begin position="419"/>
        <end position="467"/>
    </location>
</feature>
<dbReference type="Proteomes" id="UP000030980">
    <property type="component" value="Unassembled WGS sequence"/>
</dbReference>
<dbReference type="STRING" id="706570.PT85_07715"/>
<evidence type="ECO:0000256" key="1">
    <source>
        <dbReference type="SAM" id="Coils"/>
    </source>
</evidence>
<organism evidence="3 4">
    <name type="scientific">Pseudomonas flexibilis</name>
    <dbReference type="NCBI Taxonomy" id="706570"/>
    <lineage>
        <taxon>Bacteria</taxon>
        <taxon>Pseudomonadati</taxon>
        <taxon>Pseudomonadota</taxon>
        <taxon>Gammaproteobacteria</taxon>
        <taxon>Pseudomonadales</taxon>
        <taxon>Pseudomonadaceae</taxon>
        <taxon>Pseudomonas</taxon>
    </lineage>
</organism>
<dbReference type="Pfam" id="PF12128">
    <property type="entry name" value="DUF3584"/>
    <property type="match status" value="1"/>
</dbReference>
<keyword evidence="1" id="KW-0175">Coiled coil</keyword>